<name>W8W0F2_9FLAO</name>
<dbReference type="HOGENOM" id="CLU_3155501_0_0_10"/>
<dbReference type="Gene3D" id="3.40.50.720">
    <property type="entry name" value="NAD(P)-binding Rossmann-like Domain"/>
    <property type="match status" value="1"/>
</dbReference>
<evidence type="ECO:0000313" key="2">
    <source>
        <dbReference type="Proteomes" id="UP000031760"/>
    </source>
</evidence>
<proteinExistence type="predicted"/>
<keyword evidence="2" id="KW-1185">Reference proteome</keyword>
<dbReference type="SUPFAM" id="SSF51735">
    <property type="entry name" value="NAD(P)-binding Rossmann-fold domains"/>
    <property type="match status" value="1"/>
</dbReference>
<dbReference type="EMBL" id="AP014548">
    <property type="protein sequence ID" value="BAO56221.1"/>
    <property type="molecule type" value="Genomic_DNA"/>
</dbReference>
<dbReference type="AlphaFoldDB" id="W8W0F2"/>
<dbReference type="Proteomes" id="UP000031760">
    <property type="component" value="Chromosome"/>
</dbReference>
<evidence type="ECO:0000313" key="1">
    <source>
        <dbReference type="EMBL" id="BAO56221.1"/>
    </source>
</evidence>
<dbReference type="STRING" id="1454201.NMS_2212"/>
<gene>
    <name evidence="1" type="ORF">NMS_2212</name>
</gene>
<reference evidence="1 2" key="1">
    <citation type="journal article" date="2014" name="Proc. Natl. Acad. Sci. U.S.A.">
        <title>Functional characterization of flavobacteria rhodopsins reveals a unique class of light-driven chloride pump in bacteria.</title>
        <authorList>
            <person name="Yoshizawa S."/>
            <person name="Kumagai Y."/>
            <person name="Kim H."/>
            <person name="Ogura Y."/>
            <person name="Hayashi T."/>
            <person name="Iwasaki W."/>
            <person name="DeLong E.F."/>
            <person name="Kogure K."/>
        </authorList>
    </citation>
    <scope>NUCLEOTIDE SEQUENCE [LARGE SCALE GENOMIC DNA]</scope>
    <source>
        <strain evidence="1 2">S1-08</strain>
    </source>
</reference>
<accession>W8W0F2</accession>
<sequence>MKTILITGAGSGLGKGSAIGLAKKGHHNIGAVHTIKTCARSNCSMFKG</sequence>
<dbReference type="InterPro" id="IPR036291">
    <property type="entry name" value="NAD(P)-bd_dom_sf"/>
</dbReference>
<organism evidence="1 2">
    <name type="scientific">Nonlabens marinus S1-08</name>
    <dbReference type="NCBI Taxonomy" id="1454201"/>
    <lineage>
        <taxon>Bacteria</taxon>
        <taxon>Pseudomonadati</taxon>
        <taxon>Bacteroidota</taxon>
        <taxon>Flavobacteriia</taxon>
        <taxon>Flavobacteriales</taxon>
        <taxon>Flavobacteriaceae</taxon>
        <taxon>Nonlabens</taxon>
    </lineage>
</organism>
<dbReference type="KEGG" id="nmf:NMS_2212"/>
<protein>
    <submittedName>
        <fullName evidence="1">Uncharacterized protein</fullName>
    </submittedName>
</protein>